<dbReference type="Gene3D" id="3.30.450.20">
    <property type="entry name" value="PAS domain"/>
    <property type="match status" value="1"/>
</dbReference>
<dbReference type="RefSeq" id="WP_138048154.1">
    <property type="nucleotide sequence ID" value="NZ_VBZC01000037.1"/>
</dbReference>
<name>A0A5R9FHN5_9ACTN</name>
<feature type="domain" description="PPM-type phosphatase" evidence="3">
    <location>
        <begin position="196"/>
        <end position="409"/>
    </location>
</feature>
<proteinExistence type="predicted"/>
<dbReference type="InterPro" id="IPR000014">
    <property type="entry name" value="PAS"/>
</dbReference>
<dbReference type="AlphaFoldDB" id="A0A5R9FHN5"/>
<organism evidence="4 5">
    <name type="scientific">Streptomyces montanus</name>
    <dbReference type="NCBI Taxonomy" id="2580423"/>
    <lineage>
        <taxon>Bacteria</taxon>
        <taxon>Bacillati</taxon>
        <taxon>Actinomycetota</taxon>
        <taxon>Actinomycetes</taxon>
        <taxon>Kitasatosporales</taxon>
        <taxon>Streptomycetaceae</taxon>
        <taxon>Streptomyces</taxon>
    </lineage>
</organism>
<evidence type="ECO:0000259" key="2">
    <source>
        <dbReference type="SMART" id="SM00091"/>
    </source>
</evidence>
<dbReference type="Pfam" id="PF07228">
    <property type="entry name" value="SpoIIE"/>
    <property type="match status" value="1"/>
</dbReference>
<dbReference type="InterPro" id="IPR052016">
    <property type="entry name" value="Bact_Sigma-Reg"/>
</dbReference>
<dbReference type="InterPro" id="IPR001932">
    <property type="entry name" value="PPM-type_phosphatase-like_dom"/>
</dbReference>
<feature type="domain" description="PAS" evidence="2">
    <location>
        <begin position="6"/>
        <end position="72"/>
    </location>
</feature>
<keyword evidence="5" id="KW-1185">Reference proteome</keyword>
<protein>
    <submittedName>
        <fullName evidence="4">Protein phosphatase</fullName>
    </submittedName>
</protein>
<evidence type="ECO:0000313" key="4">
    <source>
        <dbReference type="EMBL" id="TLS42711.1"/>
    </source>
</evidence>
<dbReference type="InterPro" id="IPR036457">
    <property type="entry name" value="PPM-type-like_dom_sf"/>
</dbReference>
<dbReference type="Gene3D" id="3.60.40.10">
    <property type="entry name" value="PPM-type phosphatase domain"/>
    <property type="match status" value="1"/>
</dbReference>
<dbReference type="CDD" id="cd00130">
    <property type="entry name" value="PAS"/>
    <property type="match status" value="1"/>
</dbReference>
<dbReference type="InterPro" id="IPR013656">
    <property type="entry name" value="PAS_4"/>
</dbReference>
<dbReference type="SMART" id="SM00331">
    <property type="entry name" value="PP2C_SIG"/>
    <property type="match status" value="1"/>
</dbReference>
<reference evidence="4 5" key="1">
    <citation type="submission" date="2019-05" db="EMBL/GenBank/DDBJ databases">
        <title>Streptomyces sp. NEAU-C151, a novel actinomycete isolated from soil.</title>
        <authorList>
            <person name="Han L."/>
            <person name="Jiang H."/>
        </authorList>
    </citation>
    <scope>NUCLEOTIDE SEQUENCE [LARGE SCALE GENOMIC DNA]</scope>
    <source>
        <strain evidence="4 5">NEAU-C151</strain>
    </source>
</reference>
<keyword evidence="1" id="KW-0378">Hydrolase</keyword>
<comment type="caution">
    <text evidence="4">The sequence shown here is derived from an EMBL/GenBank/DDBJ whole genome shotgun (WGS) entry which is preliminary data.</text>
</comment>
<dbReference type="PANTHER" id="PTHR43156:SF2">
    <property type="entry name" value="STAGE II SPORULATION PROTEIN E"/>
    <property type="match status" value="1"/>
</dbReference>
<dbReference type="Pfam" id="PF08448">
    <property type="entry name" value="PAS_4"/>
    <property type="match status" value="1"/>
</dbReference>
<dbReference type="InterPro" id="IPR035965">
    <property type="entry name" value="PAS-like_dom_sf"/>
</dbReference>
<evidence type="ECO:0000256" key="1">
    <source>
        <dbReference type="ARBA" id="ARBA00022801"/>
    </source>
</evidence>
<gene>
    <name evidence="4" type="ORF">FE633_29065</name>
</gene>
<dbReference type="PANTHER" id="PTHR43156">
    <property type="entry name" value="STAGE II SPORULATION PROTEIN E-RELATED"/>
    <property type="match status" value="1"/>
</dbReference>
<dbReference type="GO" id="GO:0016791">
    <property type="term" value="F:phosphatase activity"/>
    <property type="evidence" value="ECO:0007669"/>
    <property type="project" value="TreeGrafter"/>
</dbReference>
<accession>A0A5R9FHN5</accession>
<dbReference type="SUPFAM" id="SSF81606">
    <property type="entry name" value="PP2C-like"/>
    <property type="match status" value="1"/>
</dbReference>
<dbReference type="SUPFAM" id="SSF55785">
    <property type="entry name" value="PYP-like sensor domain (PAS domain)"/>
    <property type="match status" value="1"/>
</dbReference>
<dbReference type="EMBL" id="VBZC01000037">
    <property type="protein sequence ID" value="TLS42711.1"/>
    <property type="molecule type" value="Genomic_DNA"/>
</dbReference>
<sequence length="409" mass="44459">MREPQIDYEAVFRALPGMVALLTPDLVYADANEDFLHLAGRTRAQLVGRYIFDVFPENPNDPAAAGMRDVRASMLRVVATGNRDTMALQRYDVQDPERQNQWVERYWSPVNAPVHGPDGRVVLILHRVEEVTELLRARGRTGSSQARVLEAELYTRARELQELNESLRQAHARDREVALALQAAMLPVASPDIGHNGATVRYRPAAGALNVCGDWYDMIDLPGDRIAVAVGDVVGHGLSAACVMGQLRSALSAAARVAEGPAQALDVLGLYARSVEGAESTTVVKAFIDWDRHTITYSSAGHPPPALLHADGTVAFLNQATDPPLGARPKHIPRPQAQVSFAEGATLVLYTDGLIERRDEDIDTGLARLADCLTRHRQADPESLADTLLGDLLPATGDTDDTALVVIRL</sequence>
<dbReference type="Proteomes" id="UP000305906">
    <property type="component" value="Unassembled WGS sequence"/>
</dbReference>
<evidence type="ECO:0000313" key="5">
    <source>
        <dbReference type="Proteomes" id="UP000305906"/>
    </source>
</evidence>
<evidence type="ECO:0000259" key="3">
    <source>
        <dbReference type="SMART" id="SM00331"/>
    </source>
</evidence>
<dbReference type="SMART" id="SM00091">
    <property type="entry name" value="PAS"/>
    <property type="match status" value="1"/>
</dbReference>